<dbReference type="PANTHER" id="PTHR41542:SF1">
    <property type="entry name" value="BLL5807 PROTEIN"/>
    <property type="match status" value="1"/>
</dbReference>
<sequence>MNRKIGILATLFIALALTLGGIQEAQAKRMGGGKSFGSRPSYSAPYQRSTAPNDIGSQATRSASQQQAAAQNQAARQNWAGRGGLMGMLGGLALGGLLGSLFFGGAFEGLNLMDMLLFAGIAYLLYRLFAAKAGQQTAPSGAFGQTDVRRESAYYRDNSAERGNPAGFNTDVLFDKTKANAGAGFQSAPTTLPAGFDQASFLTGAEKAYRYLQAAWDNRDLAEIRGLTTDKVFAEIQQQLQASAETNRTEILSLKAELLEAREVGSELEAGVLFEGLIRENGGQPETVREVWHFVKPKHSSQTRWFLDGIQQIEE</sequence>
<protein>
    <submittedName>
        <fullName evidence="4">Tim44-like domain-containing protein</fullName>
    </submittedName>
</protein>
<dbReference type="InterPro" id="IPR032710">
    <property type="entry name" value="NTF2-like_dom_sf"/>
</dbReference>
<feature type="region of interest" description="Disordered" evidence="1">
    <location>
        <begin position="30"/>
        <end position="74"/>
    </location>
</feature>
<evidence type="ECO:0000313" key="4">
    <source>
        <dbReference type="EMBL" id="MCQ8179829.1"/>
    </source>
</evidence>
<name>A0ABT1UC68_9GAMM</name>
<evidence type="ECO:0000256" key="2">
    <source>
        <dbReference type="SAM" id="Phobius"/>
    </source>
</evidence>
<comment type="caution">
    <text evidence="4">The sequence shown here is derived from an EMBL/GenBank/DDBJ whole genome shotgun (WGS) entry which is preliminary data.</text>
</comment>
<organism evidence="4 5">
    <name type="scientific">Methylomonas aurea</name>
    <dbReference type="NCBI Taxonomy" id="2952224"/>
    <lineage>
        <taxon>Bacteria</taxon>
        <taxon>Pseudomonadati</taxon>
        <taxon>Pseudomonadota</taxon>
        <taxon>Gammaproteobacteria</taxon>
        <taxon>Methylococcales</taxon>
        <taxon>Methylococcaceae</taxon>
        <taxon>Methylomonas</taxon>
    </lineage>
</organism>
<keyword evidence="2" id="KW-0472">Membrane</keyword>
<dbReference type="Proteomes" id="UP001524569">
    <property type="component" value="Unassembled WGS sequence"/>
</dbReference>
<keyword evidence="2" id="KW-0812">Transmembrane</keyword>
<feature type="domain" description="Tim44-like" evidence="3">
    <location>
        <begin position="183"/>
        <end position="312"/>
    </location>
</feature>
<evidence type="ECO:0000256" key="1">
    <source>
        <dbReference type="SAM" id="MobiDB-lite"/>
    </source>
</evidence>
<proteinExistence type="predicted"/>
<dbReference type="RefSeq" id="WP_256609209.1">
    <property type="nucleotide sequence ID" value="NZ_JANIBM010000001.1"/>
</dbReference>
<evidence type="ECO:0000313" key="5">
    <source>
        <dbReference type="Proteomes" id="UP001524569"/>
    </source>
</evidence>
<reference evidence="4 5" key="1">
    <citation type="submission" date="2022-07" db="EMBL/GenBank/DDBJ databases">
        <title>Methylomonas rivi sp. nov., Methylomonas rosea sp. nov., Methylomonas aureus sp. nov. and Methylomonas subterranea sp. nov., four novel methanotrophs isolated from a freshwater creek and the deep terrestrial subsurface.</title>
        <authorList>
            <person name="Abin C."/>
            <person name="Sankaranarayanan K."/>
            <person name="Garner C."/>
            <person name="Sindelar R."/>
            <person name="Kotary K."/>
            <person name="Garner R."/>
            <person name="Barclay S."/>
            <person name="Lawson P."/>
            <person name="Krumholz L."/>
        </authorList>
    </citation>
    <scope>NUCLEOTIDE SEQUENCE [LARGE SCALE GENOMIC DNA]</scope>
    <source>
        <strain evidence="4 5">SURF-1</strain>
    </source>
</reference>
<keyword evidence="5" id="KW-1185">Reference proteome</keyword>
<dbReference type="SMART" id="SM00978">
    <property type="entry name" value="Tim44"/>
    <property type="match status" value="1"/>
</dbReference>
<accession>A0ABT1UC68</accession>
<feature type="compositionally biased region" description="Polar residues" evidence="1">
    <location>
        <begin position="38"/>
        <end position="57"/>
    </location>
</feature>
<evidence type="ECO:0000259" key="3">
    <source>
        <dbReference type="SMART" id="SM00978"/>
    </source>
</evidence>
<dbReference type="Gene3D" id="3.10.450.240">
    <property type="match status" value="1"/>
</dbReference>
<keyword evidence="2" id="KW-1133">Transmembrane helix</keyword>
<dbReference type="Pfam" id="PF04280">
    <property type="entry name" value="Tim44"/>
    <property type="match status" value="1"/>
</dbReference>
<dbReference type="InterPro" id="IPR007379">
    <property type="entry name" value="Tim44-like_dom"/>
</dbReference>
<dbReference type="SUPFAM" id="SSF54427">
    <property type="entry name" value="NTF2-like"/>
    <property type="match status" value="1"/>
</dbReference>
<gene>
    <name evidence="4" type="ORF">NP603_01790</name>
</gene>
<dbReference type="EMBL" id="JANIBM010000001">
    <property type="protein sequence ID" value="MCQ8179829.1"/>
    <property type="molecule type" value="Genomic_DNA"/>
</dbReference>
<feature type="compositionally biased region" description="Low complexity" evidence="1">
    <location>
        <begin position="58"/>
        <end position="74"/>
    </location>
</feature>
<dbReference type="PANTHER" id="PTHR41542">
    <property type="entry name" value="BLL5807 PROTEIN"/>
    <property type="match status" value="1"/>
</dbReference>
<feature type="transmembrane region" description="Helical" evidence="2">
    <location>
        <begin position="85"/>
        <end position="103"/>
    </location>
</feature>